<dbReference type="Proteomes" id="UP000177625">
    <property type="component" value="Unassembled WGS sequence"/>
</dbReference>
<gene>
    <name evidence="1" type="ORF">RSE6_00213</name>
</gene>
<evidence type="ECO:0000313" key="1">
    <source>
        <dbReference type="EMBL" id="CZT40455.1"/>
    </source>
</evidence>
<evidence type="ECO:0000313" key="2">
    <source>
        <dbReference type="Proteomes" id="UP000177625"/>
    </source>
</evidence>
<protein>
    <submittedName>
        <fullName evidence="1">Uncharacterized protein</fullName>
    </submittedName>
</protein>
<dbReference type="EMBL" id="FJVC01000002">
    <property type="protein sequence ID" value="CZT40455.1"/>
    <property type="molecule type" value="Genomic_DNA"/>
</dbReference>
<proteinExistence type="predicted"/>
<organism evidence="1 2">
    <name type="scientific">Rhynchosporium secalis</name>
    <name type="common">Barley scald fungus</name>
    <dbReference type="NCBI Taxonomy" id="38038"/>
    <lineage>
        <taxon>Eukaryota</taxon>
        <taxon>Fungi</taxon>
        <taxon>Dikarya</taxon>
        <taxon>Ascomycota</taxon>
        <taxon>Pezizomycotina</taxon>
        <taxon>Leotiomycetes</taxon>
        <taxon>Helotiales</taxon>
        <taxon>Ploettnerulaceae</taxon>
        <taxon>Rhynchosporium</taxon>
    </lineage>
</organism>
<dbReference type="AlphaFoldDB" id="A0A1E1LUP1"/>
<reference evidence="2" key="1">
    <citation type="submission" date="2016-03" db="EMBL/GenBank/DDBJ databases">
        <authorList>
            <person name="Guldener U."/>
        </authorList>
    </citation>
    <scope>NUCLEOTIDE SEQUENCE [LARGE SCALE GENOMIC DNA]</scope>
</reference>
<keyword evidence="2" id="KW-1185">Reference proteome</keyword>
<accession>A0A1E1LUP1</accession>
<sequence length="57" mass="5806">MAAGVIAASPNAVKDSIARVVEARRVGTGCNPETNEPCGRVKSAVVMALSEAKTYAS</sequence>
<name>A0A1E1LUP1_RHYSE</name>